<dbReference type="InterPro" id="IPR049671">
    <property type="entry name" value="Choice_anch_W"/>
</dbReference>
<feature type="signal peptide" evidence="1">
    <location>
        <begin position="1"/>
        <end position="26"/>
    </location>
</feature>
<comment type="caution">
    <text evidence="2">The sequence shown here is derived from an EMBL/GenBank/DDBJ whole genome shotgun (WGS) entry which is preliminary data.</text>
</comment>
<keyword evidence="3" id="KW-1185">Reference proteome</keyword>
<name>A0ABV0JR43_9CYAN</name>
<accession>A0ABV0JR43</accession>
<proteinExistence type="predicted"/>
<dbReference type="EMBL" id="JAMPKK010000028">
    <property type="protein sequence ID" value="MEP0865569.1"/>
    <property type="molecule type" value="Genomic_DNA"/>
</dbReference>
<dbReference type="Proteomes" id="UP001442494">
    <property type="component" value="Unassembled WGS sequence"/>
</dbReference>
<keyword evidence="1" id="KW-0732">Signal</keyword>
<gene>
    <name evidence="2" type="ORF">NDI37_13940</name>
</gene>
<evidence type="ECO:0000256" key="1">
    <source>
        <dbReference type="SAM" id="SignalP"/>
    </source>
</evidence>
<dbReference type="NCBIfam" id="NF041928">
    <property type="entry name" value="choice_anch_W"/>
    <property type="match status" value="1"/>
</dbReference>
<organism evidence="2 3">
    <name type="scientific">Funiculus sociatus GB2-A5</name>
    <dbReference type="NCBI Taxonomy" id="2933946"/>
    <lineage>
        <taxon>Bacteria</taxon>
        <taxon>Bacillati</taxon>
        <taxon>Cyanobacteriota</taxon>
        <taxon>Cyanophyceae</taxon>
        <taxon>Coleofasciculales</taxon>
        <taxon>Coleofasciculaceae</taxon>
        <taxon>Funiculus</taxon>
    </lineage>
</organism>
<feature type="chain" id="PRO_5045177705" evidence="1">
    <location>
        <begin position="27"/>
        <end position="245"/>
    </location>
</feature>
<dbReference type="RefSeq" id="WP_190426042.1">
    <property type="nucleotide sequence ID" value="NZ_JAMPKK010000028.1"/>
</dbReference>
<reference evidence="2 3" key="1">
    <citation type="submission" date="2022-04" db="EMBL/GenBank/DDBJ databases">
        <title>Positive selection, recombination, and allopatry shape intraspecific diversity of widespread and dominant cyanobacteria.</title>
        <authorList>
            <person name="Wei J."/>
            <person name="Shu W."/>
            <person name="Hu C."/>
        </authorList>
    </citation>
    <scope>NUCLEOTIDE SEQUENCE [LARGE SCALE GENOMIC DNA]</scope>
    <source>
        <strain evidence="2 3">GB2-A5</strain>
    </source>
</reference>
<evidence type="ECO:0000313" key="3">
    <source>
        <dbReference type="Proteomes" id="UP001442494"/>
    </source>
</evidence>
<evidence type="ECO:0000313" key="2">
    <source>
        <dbReference type="EMBL" id="MEP0865569.1"/>
    </source>
</evidence>
<sequence length="245" mass="26294">MKTCHTFVTLSLAALGLMASPHAASAYSLSHLDTDTDYNALIDKLSFVPEGRIGSNSIGGTTYELDIHDIVNNNFVILDRDEFVWSNGTATPFTLAYQAATQNVSYTVGGKTLTSTATGPFTDILIRTRATKPNSKIEVDNLFLNGLALNNSSVADANGDSLDYLRIRGLSDKTDFLLTGQSIMSWLGATPSQSQLAYQIKVGTTVEGPLSESESVPEPASMSLFSLIVGGIAWMRSGRRSKQKA</sequence>
<protein>
    <submittedName>
        <fullName evidence="2">PEP-CTERM sorting domain-containing protein</fullName>
    </submittedName>
</protein>